<name>A0A5N6S1I0_9BIFI</name>
<comment type="caution">
    <text evidence="9">The sequence shown here is derived from an EMBL/GenBank/DDBJ whole genome shotgun (WGS) entry which is preliminary data.</text>
</comment>
<feature type="region of interest" description="Disordered" evidence="6">
    <location>
        <begin position="155"/>
        <end position="258"/>
    </location>
</feature>
<dbReference type="PANTHER" id="PTHR33885">
    <property type="entry name" value="PHAGE SHOCK PROTEIN C"/>
    <property type="match status" value="1"/>
</dbReference>
<accession>A0A5N6S1I0</accession>
<feature type="transmembrane region" description="Helical" evidence="7">
    <location>
        <begin position="350"/>
        <end position="375"/>
    </location>
</feature>
<comment type="subcellular location">
    <subcellularLocation>
        <location evidence="1">Cell membrane</location>
        <topology evidence="1">Single-pass membrane protein</topology>
    </subcellularLocation>
</comment>
<dbReference type="EMBL" id="QDAG01000007">
    <property type="protein sequence ID" value="KAE8127798.1"/>
    <property type="molecule type" value="Genomic_DNA"/>
</dbReference>
<dbReference type="InterPro" id="IPR007168">
    <property type="entry name" value="Phageshock_PspC_N"/>
</dbReference>
<dbReference type="AlphaFoldDB" id="A0A5N6S1I0"/>
<feature type="compositionally biased region" description="Low complexity" evidence="6">
    <location>
        <begin position="241"/>
        <end position="258"/>
    </location>
</feature>
<feature type="domain" description="Phage shock protein PspC N-terminal" evidence="8">
    <location>
        <begin position="39"/>
        <end position="92"/>
    </location>
</feature>
<dbReference type="PANTHER" id="PTHR33885:SF3">
    <property type="entry name" value="PHAGE SHOCK PROTEIN C"/>
    <property type="match status" value="1"/>
</dbReference>
<feature type="transmembrane region" description="Helical" evidence="7">
    <location>
        <begin position="110"/>
        <end position="143"/>
    </location>
</feature>
<evidence type="ECO:0000256" key="1">
    <source>
        <dbReference type="ARBA" id="ARBA00004162"/>
    </source>
</evidence>
<evidence type="ECO:0000256" key="5">
    <source>
        <dbReference type="ARBA" id="ARBA00023136"/>
    </source>
</evidence>
<sequence length="667" mass="70695">MSNPYDAAPPQEPHPQDPYDTMFSTHARRFFAWIRSGRISRSEDRWVGGVCAGLAERIGWSPVLVRALMVASTVVFGFGLAFYALAWFLLPDDYDGRIMAQDLVNGVWRWVMLGPLAMFVAVFVFPGRGLFVDALALAALLVVVNNLSHREHIAGRGAGYTGPQGNPSGPQPNPEGWRPWFGGPTGGPAPRPAGSTRPTGPTGPASPASSYSGRPVGQTGPASPAGTEPPTYGMPPASGYGTAHSAANTSAAGSAGPMNGSAGWAPGTGPAASAASAYRRPVPPHDPHYASHLAHDIRDQSFAVPPPVPRCVRRKPAGFGVVMAVLGLIFVSAAALFGTQLNASLYLGDIVKMAVLWSAGVCLLIGGVIVVLGLMGRRSGGLIPLAWLAGFVAVSFAVVGAFYTYNLNDMRLTNASYATVSGQSERSFGPSEHDMTTLKNGVAFVGNDYDSNRASIDLSGYAKGRKPHDMKLDSGKTVPSQCPTGVINLTAYRTQVSITLPDGCSYGFGNGIDNWQYYGSVRSVGGRYASMNRSSSAGLFEFMQYTGHENDSNYQWLYGDDRPVDGPELWINATHVIEARFSVRYASEPAASTSDMTWDDMNGVIWNGSSASSSSLSSQVPAVTLAAWNSVNDGNAAQDTRHAKESATQLRVINAQQSVSTKEFGHE</sequence>
<keyword evidence="5 7" id="KW-0472">Membrane</keyword>
<reference evidence="9 10" key="1">
    <citation type="submission" date="2018-04" db="EMBL/GenBank/DDBJ databases">
        <authorList>
            <person name="Eckel V.P."/>
            <person name="Vogel R.F."/>
        </authorList>
    </citation>
    <scope>NUCLEOTIDE SEQUENCE [LARGE SCALE GENOMIC DNA]</scope>
    <source>
        <strain evidence="10">TMW 2.1764</strain>
    </source>
</reference>
<evidence type="ECO:0000259" key="8">
    <source>
        <dbReference type="Pfam" id="PF04024"/>
    </source>
</evidence>
<evidence type="ECO:0000256" key="3">
    <source>
        <dbReference type="ARBA" id="ARBA00022692"/>
    </source>
</evidence>
<feature type="transmembrane region" description="Helical" evidence="7">
    <location>
        <begin position="317"/>
        <end position="338"/>
    </location>
</feature>
<dbReference type="OrthoDB" id="7359894at2"/>
<proteinExistence type="predicted"/>
<gene>
    <name evidence="9" type="ORF">DDE84_07780</name>
</gene>
<feature type="transmembrane region" description="Helical" evidence="7">
    <location>
        <begin position="382"/>
        <end position="405"/>
    </location>
</feature>
<evidence type="ECO:0000256" key="2">
    <source>
        <dbReference type="ARBA" id="ARBA00022475"/>
    </source>
</evidence>
<evidence type="ECO:0000313" key="9">
    <source>
        <dbReference type="EMBL" id="KAE8127798.1"/>
    </source>
</evidence>
<dbReference type="Proteomes" id="UP000325415">
    <property type="component" value="Unassembled WGS sequence"/>
</dbReference>
<keyword evidence="4 7" id="KW-1133">Transmembrane helix</keyword>
<dbReference type="InterPro" id="IPR052027">
    <property type="entry name" value="PspC"/>
</dbReference>
<dbReference type="Pfam" id="PF04024">
    <property type="entry name" value="PspC"/>
    <property type="match status" value="1"/>
</dbReference>
<keyword evidence="2" id="KW-1003">Cell membrane</keyword>
<dbReference type="GeneID" id="78127580"/>
<evidence type="ECO:0000256" key="4">
    <source>
        <dbReference type="ARBA" id="ARBA00022989"/>
    </source>
</evidence>
<dbReference type="GO" id="GO:0005886">
    <property type="term" value="C:plasma membrane"/>
    <property type="evidence" value="ECO:0007669"/>
    <property type="project" value="UniProtKB-SubCell"/>
</dbReference>
<dbReference type="RefSeq" id="WP_152581124.1">
    <property type="nucleotide sequence ID" value="NZ_JAKVIV010000005.1"/>
</dbReference>
<keyword evidence="3 7" id="KW-0812">Transmembrane</keyword>
<evidence type="ECO:0000256" key="7">
    <source>
        <dbReference type="SAM" id="Phobius"/>
    </source>
</evidence>
<organism evidence="9 10">
    <name type="scientific">Bifidobacterium tibiigranuli</name>
    <dbReference type="NCBI Taxonomy" id="2172043"/>
    <lineage>
        <taxon>Bacteria</taxon>
        <taxon>Bacillati</taxon>
        <taxon>Actinomycetota</taxon>
        <taxon>Actinomycetes</taxon>
        <taxon>Bifidobacteriales</taxon>
        <taxon>Bifidobacteriaceae</taxon>
        <taxon>Bifidobacterium</taxon>
    </lineage>
</organism>
<evidence type="ECO:0000256" key="6">
    <source>
        <dbReference type="SAM" id="MobiDB-lite"/>
    </source>
</evidence>
<protein>
    <submittedName>
        <fullName evidence="9">PspC domain-containing protein</fullName>
    </submittedName>
</protein>
<feature type="transmembrane region" description="Helical" evidence="7">
    <location>
        <begin position="67"/>
        <end position="90"/>
    </location>
</feature>
<keyword evidence="10" id="KW-1185">Reference proteome</keyword>
<evidence type="ECO:0000313" key="10">
    <source>
        <dbReference type="Proteomes" id="UP000325415"/>
    </source>
</evidence>